<feature type="compositionally biased region" description="Low complexity" evidence="1">
    <location>
        <begin position="59"/>
        <end position="77"/>
    </location>
</feature>
<dbReference type="Proteomes" id="UP000015105">
    <property type="component" value="Chromosome 3D"/>
</dbReference>
<protein>
    <submittedName>
        <fullName evidence="2">Uncharacterized protein</fullName>
    </submittedName>
</protein>
<evidence type="ECO:0000256" key="1">
    <source>
        <dbReference type="SAM" id="MobiDB-lite"/>
    </source>
</evidence>
<evidence type="ECO:0000313" key="3">
    <source>
        <dbReference type="Proteomes" id="UP000015105"/>
    </source>
</evidence>
<sequence length="116" mass="12809">MIPFFARWGSHAGPPQDCLREVGSLQMQGRRRRTDGLQSFISRAASAVTRSAPNFGRWSATSTASTRPAAMTTPTSSLRQVRAPRVQTTKMSDHVSYFHSFLGIILLTEAKKIGTR</sequence>
<organism evidence="2 3">
    <name type="scientific">Aegilops tauschii subsp. strangulata</name>
    <name type="common">Goatgrass</name>
    <dbReference type="NCBI Taxonomy" id="200361"/>
    <lineage>
        <taxon>Eukaryota</taxon>
        <taxon>Viridiplantae</taxon>
        <taxon>Streptophyta</taxon>
        <taxon>Embryophyta</taxon>
        <taxon>Tracheophyta</taxon>
        <taxon>Spermatophyta</taxon>
        <taxon>Magnoliopsida</taxon>
        <taxon>Liliopsida</taxon>
        <taxon>Poales</taxon>
        <taxon>Poaceae</taxon>
        <taxon>BOP clade</taxon>
        <taxon>Pooideae</taxon>
        <taxon>Triticodae</taxon>
        <taxon>Triticeae</taxon>
        <taxon>Triticinae</taxon>
        <taxon>Aegilops</taxon>
    </lineage>
</organism>
<keyword evidence="3" id="KW-1185">Reference proteome</keyword>
<reference evidence="3" key="2">
    <citation type="journal article" date="2017" name="Nat. Plants">
        <title>The Aegilops tauschii genome reveals multiple impacts of transposons.</title>
        <authorList>
            <person name="Zhao G."/>
            <person name="Zou C."/>
            <person name="Li K."/>
            <person name="Wang K."/>
            <person name="Li T."/>
            <person name="Gao L."/>
            <person name="Zhang X."/>
            <person name="Wang H."/>
            <person name="Yang Z."/>
            <person name="Liu X."/>
            <person name="Jiang W."/>
            <person name="Mao L."/>
            <person name="Kong X."/>
            <person name="Jiao Y."/>
            <person name="Jia J."/>
        </authorList>
    </citation>
    <scope>NUCLEOTIDE SEQUENCE [LARGE SCALE GENOMIC DNA]</scope>
    <source>
        <strain evidence="3">cv. AL8/78</strain>
    </source>
</reference>
<dbReference type="Gramene" id="AET3Gv20926500.23">
    <property type="protein sequence ID" value="AET3Gv20926500.23"/>
    <property type="gene ID" value="AET3Gv20926500"/>
</dbReference>
<feature type="region of interest" description="Disordered" evidence="1">
    <location>
        <begin position="56"/>
        <end position="82"/>
    </location>
</feature>
<reference evidence="2" key="4">
    <citation type="submission" date="2019-03" db="UniProtKB">
        <authorList>
            <consortium name="EnsemblPlants"/>
        </authorList>
    </citation>
    <scope>IDENTIFICATION</scope>
</reference>
<name>A0A453G8Q0_AEGTS</name>
<dbReference type="AlphaFoldDB" id="A0A453G8Q0"/>
<reference evidence="2" key="3">
    <citation type="journal article" date="2017" name="Nature">
        <title>Genome sequence of the progenitor of the wheat D genome Aegilops tauschii.</title>
        <authorList>
            <person name="Luo M.C."/>
            <person name="Gu Y.Q."/>
            <person name="Puiu D."/>
            <person name="Wang H."/>
            <person name="Twardziok S.O."/>
            <person name="Deal K.R."/>
            <person name="Huo N."/>
            <person name="Zhu T."/>
            <person name="Wang L."/>
            <person name="Wang Y."/>
            <person name="McGuire P.E."/>
            <person name="Liu S."/>
            <person name="Long H."/>
            <person name="Ramasamy R.K."/>
            <person name="Rodriguez J.C."/>
            <person name="Van S.L."/>
            <person name="Yuan L."/>
            <person name="Wang Z."/>
            <person name="Xia Z."/>
            <person name="Xiao L."/>
            <person name="Anderson O.D."/>
            <person name="Ouyang S."/>
            <person name="Liang Y."/>
            <person name="Zimin A.V."/>
            <person name="Pertea G."/>
            <person name="Qi P."/>
            <person name="Bennetzen J.L."/>
            <person name="Dai X."/>
            <person name="Dawson M.W."/>
            <person name="Muller H.G."/>
            <person name="Kugler K."/>
            <person name="Rivarola-Duarte L."/>
            <person name="Spannagl M."/>
            <person name="Mayer K.F.X."/>
            <person name="Lu F.H."/>
            <person name="Bevan M.W."/>
            <person name="Leroy P."/>
            <person name="Li P."/>
            <person name="You F.M."/>
            <person name="Sun Q."/>
            <person name="Liu Z."/>
            <person name="Lyons E."/>
            <person name="Wicker T."/>
            <person name="Salzberg S.L."/>
            <person name="Devos K.M."/>
            <person name="Dvorak J."/>
        </authorList>
    </citation>
    <scope>NUCLEOTIDE SEQUENCE [LARGE SCALE GENOMIC DNA]</scope>
    <source>
        <strain evidence="2">cv. AL8/78</strain>
    </source>
</reference>
<evidence type="ECO:0000313" key="2">
    <source>
        <dbReference type="EnsemblPlants" id="AET3Gv20926500.23"/>
    </source>
</evidence>
<reference evidence="2" key="5">
    <citation type="journal article" date="2021" name="G3 (Bethesda)">
        <title>Aegilops tauschii genome assembly Aet v5.0 features greater sequence contiguity and improved annotation.</title>
        <authorList>
            <person name="Wang L."/>
            <person name="Zhu T."/>
            <person name="Rodriguez J.C."/>
            <person name="Deal K.R."/>
            <person name="Dubcovsky J."/>
            <person name="McGuire P.E."/>
            <person name="Lux T."/>
            <person name="Spannagl M."/>
            <person name="Mayer K.F.X."/>
            <person name="Baldrich P."/>
            <person name="Meyers B.C."/>
            <person name="Huo N."/>
            <person name="Gu Y.Q."/>
            <person name="Zhou H."/>
            <person name="Devos K.M."/>
            <person name="Bennetzen J.L."/>
            <person name="Unver T."/>
            <person name="Budak H."/>
            <person name="Gulick P.J."/>
            <person name="Galiba G."/>
            <person name="Kalapos B."/>
            <person name="Nelson D.R."/>
            <person name="Li P."/>
            <person name="You F.M."/>
            <person name="Luo M.C."/>
            <person name="Dvorak J."/>
        </authorList>
    </citation>
    <scope>NUCLEOTIDE SEQUENCE [LARGE SCALE GENOMIC DNA]</scope>
    <source>
        <strain evidence="2">cv. AL8/78</strain>
    </source>
</reference>
<reference evidence="3" key="1">
    <citation type="journal article" date="2014" name="Science">
        <title>Ancient hybridizations among the ancestral genomes of bread wheat.</title>
        <authorList>
            <consortium name="International Wheat Genome Sequencing Consortium,"/>
            <person name="Marcussen T."/>
            <person name="Sandve S.R."/>
            <person name="Heier L."/>
            <person name="Spannagl M."/>
            <person name="Pfeifer M."/>
            <person name="Jakobsen K.S."/>
            <person name="Wulff B.B."/>
            <person name="Steuernagel B."/>
            <person name="Mayer K.F."/>
            <person name="Olsen O.A."/>
        </authorList>
    </citation>
    <scope>NUCLEOTIDE SEQUENCE [LARGE SCALE GENOMIC DNA]</scope>
    <source>
        <strain evidence="3">cv. AL8/78</strain>
    </source>
</reference>
<accession>A0A453G8Q0</accession>
<dbReference type="EnsemblPlants" id="AET3Gv20926500.23">
    <property type="protein sequence ID" value="AET3Gv20926500.23"/>
    <property type="gene ID" value="AET3Gv20926500"/>
</dbReference>
<proteinExistence type="predicted"/>